<evidence type="ECO:0000259" key="5">
    <source>
        <dbReference type="SMART" id="SM00701"/>
    </source>
</evidence>
<feature type="chain" id="PRO_5042028695" evidence="3">
    <location>
        <begin position="17"/>
        <end position="310"/>
    </location>
</feature>
<dbReference type="Gene3D" id="3.40.80.10">
    <property type="entry name" value="Peptidoglycan recognition protein-like"/>
    <property type="match status" value="2"/>
</dbReference>
<feature type="domain" description="N-acetylmuramoyl-L-alanine amidase" evidence="4">
    <location>
        <begin position="37"/>
        <end position="159"/>
    </location>
</feature>
<dbReference type="EMBL" id="JAODUP010000350">
    <property type="protein sequence ID" value="KAK2151800.1"/>
    <property type="molecule type" value="Genomic_DNA"/>
</dbReference>
<dbReference type="Proteomes" id="UP001208570">
    <property type="component" value="Unassembled WGS sequence"/>
</dbReference>
<keyword evidence="3" id="KW-0732">Signal</keyword>
<dbReference type="FunFam" id="3.40.80.10:FF:000001">
    <property type="entry name" value="Peptidoglycan recognition protein 1"/>
    <property type="match status" value="1"/>
</dbReference>
<feature type="domain" description="N-acetylmuramoyl-L-alanine amidase" evidence="4">
    <location>
        <begin position="160"/>
        <end position="290"/>
    </location>
</feature>
<dbReference type="InterPro" id="IPR015510">
    <property type="entry name" value="PGRP"/>
</dbReference>
<dbReference type="InterPro" id="IPR036505">
    <property type="entry name" value="Amidase/PGRP_sf"/>
</dbReference>
<dbReference type="SUPFAM" id="SSF55846">
    <property type="entry name" value="N-acetylmuramoyl-L-alanine amidase-like"/>
    <property type="match status" value="2"/>
</dbReference>
<organism evidence="6 7">
    <name type="scientific">Paralvinella palmiformis</name>
    <dbReference type="NCBI Taxonomy" id="53620"/>
    <lineage>
        <taxon>Eukaryota</taxon>
        <taxon>Metazoa</taxon>
        <taxon>Spiralia</taxon>
        <taxon>Lophotrochozoa</taxon>
        <taxon>Annelida</taxon>
        <taxon>Polychaeta</taxon>
        <taxon>Sedentaria</taxon>
        <taxon>Canalipalpata</taxon>
        <taxon>Terebellida</taxon>
        <taxon>Terebelliformia</taxon>
        <taxon>Alvinellidae</taxon>
        <taxon>Paralvinella</taxon>
    </lineage>
</organism>
<dbReference type="GO" id="GO:0008745">
    <property type="term" value="F:N-acetylmuramoyl-L-alanine amidase activity"/>
    <property type="evidence" value="ECO:0007669"/>
    <property type="project" value="InterPro"/>
</dbReference>
<gene>
    <name evidence="6" type="ORF">LSH36_350g02015</name>
</gene>
<evidence type="ECO:0000259" key="4">
    <source>
        <dbReference type="SMART" id="SM00644"/>
    </source>
</evidence>
<reference evidence="6" key="1">
    <citation type="journal article" date="2023" name="Mol. Biol. Evol.">
        <title>Third-Generation Sequencing Reveals the Adaptive Role of the Epigenome in Three Deep-Sea Polychaetes.</title>
        <authorList>
            <person name="Perez M."/>
            <person name="Aroh O."/>
            <person name="Sun Y."/>
            <person name="Lan Y."/>
            <person name="Juniper S.K."/>
            <person name="Young C.R."/>
            <person name="Angers B."/>
            <person name="Qian P.Y."/>
        </authorList>
    </citation>
    <scope>NUCLEOTIDE SEQUENCE</scope>
    <source>
        <strain evidence="6">P08H-3</strain>
    </source>
</reference>
<comment type="caution">
    <text evidence="6">The sequence shown here is derived from an EMBL/GenBank/DDBJ whole genome shotgun (WGS) entry which is preliminary data.</text>
</comment>
<dbReference type="PANTHER" id="PTHR11022:SF41">
    <property type="entry name" value="PEPTIDOGLYCAN-RECOGNITION PROTEIN LC-RELATED"/>
    <property type="match status" value="1"/>
</dbReference>
<feature type="domain" description="Peptidoglycan recognition protein family" evidence="5">
    <location>
        <begin position="144"/>
        <end position="284"/>
    </location>
</feature>
<dbReference type="AlphaFoldDB" id="A0AAD9JGL5"/>
<evidence type="ECO:0000256" key="1">
    <source>
        <dbReference type="ARBA" id="ARBA00007553"/>
    </source>
</evidence>
<dbReference type="GO" id="GO:0002376">
    <property type="term" value="P:immune system process"/>
    <property type="evidence" value="ECO:0007669"/>
    <property type="project" value="UniProtKB-KW"/>
</dbReference>
<dbReference type="GO" id="GO:0008270">
    <property type="term" value="F:zinc ion binding"/>
    <property type="evidence" value="ECO:0007669"/>
    <property type="project" value="InterPro"/>
</dbReference>
<dbReference type="GO" id="GO:0009253">
    <property type="term" value="P:peptidoglycan catabolic process"/>
    <property type="evidence" value="ECO:0007669"/>
    <property type="project" value="InterPro"/>
</dbReference>
<dbReference type="InterPro" id="IPR006619">
    <property type="entry name" value="PGRP_domain_met/bac"/>
</dbReference>
<keyword evidence="2" id="KW-0391">Immunity</keyword>
<dbReference type="Pfam" id="PF01510">
    <property type="entry name" value="Amidase_2"/>
    <property type="match status" value="2"/>
</dbReference>
<accession>A0AAD9JGL5</accession>
<protein>
    <submittedName>
        <fullName evidence="6">Uncharacterized protein</fullName>
    </submittedName>
</protein>
<dbReference type="CDD" id="cd06583">
    <property type="entry name" value="PGRP"/>
    <property type="match status" value="2"/>
</dbReference>
<name>A0AAD9JGL5_9ANNE</name>
<dbReference type="SMART" id="SM00644">
    <property type="entry name" value="Ami_2"/>
    <property type="match status" value="2"/>
</dbReference>
<sequence length="310" mass="33448">MFCLLLVAILSGVAVAQPSSGCDAVNIVSRAEWGAREPVSTTPLAQVNMQFVHHTVGSRCYTQEDCMAEVRGIQNYHMDNNGWNDIGYNFLIGDDGNAYEGRGWYTLGAHAQSYNDDAIGIILSYASPPIPNPIGPPSSGCSAINIVSRSEWGARPPKGTTPLSPVNMQFIHHTAGIRCYNQADCMAEVRATQDFHMDVNGWNDIGYNFLVGDDGNAYEGRGWYIQGAHAQSYNNDAIGIVIMGDFTNVMPGQAALDALNNLLGCGAENNVNYPYTIHGHRDGCATECPGNTLYPYIQTLPGYGGTLPPC</sequence>
<proteinExistence type="inferred from homology"/>
<keyword evidence="7" id="KW-1185">Reference proteome</keyword>
<evidence type="ECO:0000256" key="2">
    <source>
        <dbReference type="ARBA" id="ARBA00022859"/>
    </source>
</evidence>
<dbReference type="PANTHER" id="PTHR11022">
    <property type="entry name" value="PEPTIDOGLYCAN RECOGNITION PROTEIN"/>
    <property type="match status" value="1"/>
</dbReference>
<dbReference type="InterPro" id="IPR002502">
    <property type="entry name" value="Amidase_domain"/>
</dbReference>
<feature type="domain" description="Peptidoglycan recognition protein family" evidence="5">
    <location>
        <begin position="25"/>
        <end position="140"/>
    </location>
</feature>
<evidence type="ECO:0000256" key="3">
    <source>
        <dbReference type="SAM" id="SignalP"/>
    </source>
</evidence>
<comment type="similarity">
    <text evidence="1">Belongs to the N-acetylmuramoyl-L-alanine amidase 2 family.</text>
</comment>
<feature type="signal peptide" evidence="3">
    <location>
        <begin position="1"/>
        <end position="16"/>
    </location>
</feature>
<evidence type="ECO:0000313" key="6">
    <source>
        <dbReference type="EMBL" id="KAK2151800.1"/>
    </source>
</evidence>
<evidence type="ECO:0000313" key="7">
    <source>
        <dbReference type="Proteomes" id="UP001208570"/>
    </source>
</evidence>
<dbReference type="SMART" id="SM00701">
    <property type="entry name" value="PGRP"/>
    <property type="match status" value="2"/>
</dbReference>